<gene>
    <name evidence="4" type="ORF">ACLA_088340</name>
</gene>
<dbReference type="eggNOG" id="ENOG502QSXK">
    <property type="taxonomic scope" value="Eukaryota"/>
</dbReference>
<feature type="region of interest" description="Disordered" evidence="1">
    <location>
        <begin position="521"/>
        <end position="547"/>
    </location>
</feature>
<evidence type="ECO:0000313" key="5">
    <source>
        <dbReference type="Proteomes" id="UP000006701"/>
    </source>
</evidence>
<sequence>MALSFLLCAALIWLGYIPFGHSFSAARHIADPALKTTGVLDVFQVYQPVATYGRENSACEHEILLMDHVFASSYGKPFVGYYEPPQCDFDTVRINITVTSRGRQYDRLAIMYLGDAEVFRTSTAEPTSNGIVWTYIKEMSQYNALWKEEQKLIFDLGNLISDVYTGSFNVTLTAFFSRQGNVRAADMILPISAGRSTSNGSSAFIVPSDNTTTAYQFPDSAARAVVSISACGQSTEEFWWSNVFSGDTESFESTVGELYGYSPFREIQLYIDGLLAGVVWPFPVIFTGGVAPGFWRPIVGIDAFDLRQPEIDISPFLPFLKDGQEHSFEIKIAGLNIQDDGNATLSDHVGSYWVITGNIFVYLDEDAESNSSEKAPHIYAPAPSLAVNRNLIKNETGGNDTLSYSVIVKRSIAISSLQFSWEQSLEYSNFGLLNQQGLSQSNNQTTYGKVSITNSEAKDSSDEVTFVYPLSVNTTYNISDTGLAIDAKISRGLDIEATALLGISSYTLTSEPLRLHTMQEGSASYRSVTGGSSTSSGDTSDTFESDNGQLYQRTVRAVNGSVVLDTDDTNAPSMCGLSQADQNNVVLSSGRDNIRSIIGRGPGNER</sequence>
<dbReference type="Pfam" id="PF12222">
    <property type="entry name" value="PNGaseA"/>
    <property type="match status" value="1"/>
</dbReference>
<protein>
    <recommendedName>
        <fullName evidence="3">Peptide N-acetyl-beta-D-glucosaminyl asparaginase amidase A N-terminal domain-containing protein</fullName>
    </recommendedName>
</protein>
<dbReference type="GeneID" id="4704873"/>
<proteinExistence type="predicted"/>
<dbReference type="OMA" id="SINSNWF"/>
<dbReference type="Pfam" id="PF25156">
    <property type="entry name" value="PNGase_A_C"/>
    <property type="match status" value="1"/>
</dbReference>
<dbReference type="RefSeq" id="XP_001272571.1">
    <property type="nucleotide sequence ID" value="XM_001272570.1"/>
</dbReference>
<name>A1CE46_ASPCL</name>
<dbReference type="PANTHER" id="PTHR31104">
    <property type="entry name" value="PEPTIDE-N4-(N-ACETYL-BETA-GLUCOSAMINYL)ASPARAGINE AMIDASE A PROTEIN"/>
    <property type="match status" value="1"/>
</dbReference>
<dbReference type="VEuPathDB" id="FungiDB:ACLA_088340"/>
<dbReference type="AlphaFoldDB" id="A1CE46"/>
<evidence type="ECO:0000256" key="1">
    <source>
        <dbReference type="SAM" id="MobiDB-lite"/>
    </source>
</evidence>
<organism evidence="4 5">
    <name type="scientific">Aspergillus clavatus (strain ATCC 1007 / CBS 513.65 / DSM 816 / NCTC 3887 / NRRL 1 / QM 1276 / 107)</name>
    <dbReference type="NCBI Taxonomy" id="344612"/>
    <lineage>
        <taxon>Eukaryota</taxon>
        <taxon>Fungi</taxon>
        <taxon>Dikarya</taxon>
        <taxon>Ascomycota</taxon>
        <taxon>Pezizomycotina</taxon>
        <taxon>Eurotiomycetes</taxon>
        <taxon>Eurotiomycetidae</taxon>
        <taxon>Eurotiales</taxon>
        <taxon>Aspergillaceae</taxon>
        <taxon>Aspergillus</taxon>
        <taxon>Aspergillus subgen. Fumigati</taxon>
    </lineage>
</organism>
<keyword evidence="2" id="KW-0732">Signal</keyword>
<dbReference type="Proteomes" id="UP000006701">
    <property type="component" value="Unassembled WGS sequence"/>
</dbReference>
<evidence type="ECO:0000259" key="3">
    <source>
        <dbReference type="Pfam" id="PF12222"/>
    </source>
</evidence>
<evidence type="ECO:0000256" key="2">
    <source>
        <dbReference type="SAM" id="SignalP"/>
    </source>
</evidence>
<dbReference type="OrthoDB" id="1612078at2759"/>
<dbReference type="EMBL" id="DS027052">
    <property type="protein sequence ID" value="EAW11145.1"/>
    <property type="molecule type" value="Genomic_DNA"/>
</dbReference>
<feature type="signal peptide" evidence="2">
    <location>
        <begin position="1"/>
        <end position="22"/>
    </location>
</feature>
<accession>A1CE46</accession>
<dbReference type="InterPro" id="IPR056948">
    <property type="entry name" value="PNGaseA_N"/>
</dbReference>
<keyword evidence="5" id="KW-1185">Reference proteome</keyword>
<dbReference type="InterPro" id="IPR021102">
    <property type="entry name" value="PNGase_A"/>
</dbReference>
<feature type="compositionally biased region" description="Low complexity" evidence="1">
    <location>
        <begin position="527"/>
        <end position="546"/>
    </location>
</feature>
<feature type="domain" description="Peptide N-acetyl-beta-D-glucosaminyl asparaginase amidase A N-terminal" evidence="3">
    <location>
        <begin position="51"/>
        <end position="373"/>
    </location>
</feature>
<evidence type="ECO:0000313" key="4">
    <source>
        <dbReference type="EMBL" id="EAW11145.1"/>
    </source>
</evidence>
<dbReference type="KEGG" id="act:ACLA_088340"/>
<reference evidence="4 5" key="1">
    <citation type="journal article" date="2008" name="PLoS Genet.">
        <title>Genomic islands in the pathogenic filamentous fungus Aspergillus fumigatus.</title>
        <authorList>
            <person name="Fedorova N.D."/>
            <person name="Khaldi N."/>
            <person name="Joardar V.S."/>
            <person name="Maiti R."/>
            <person name="Amedeo P."/>
            <person name="Anderson M.J."/>
            <person name="Crabtree J."/>
            <person name="Silva J.C."/>
            <person name="Badger J.H."/>
            <person name="Albarraq A."/>
            <person name="Angiuoli S."/>
            <person name="Bussey H."/>
            <person name="Bowyer P."/>
            <person name="Cotty P.J."/>
            <person name="Dyer P.S."/>
            <person name="Egan A."/>
            <person name="Galens K."/>
            <person name="Fraser-Liggett C.M."/>
            <person name="Haas B.J."/>
            <person name="Inman J.M."/>
            <person name="Kent R."/>
            <person name="Lemieux S."/>
            <person name="Malavazi I."/>
            <person name="Orvis J."/>
            <person name="Roemer T."/>
            <person name="Ronning C.M."/>
            <person name="Sundaram J.P."/>
            <person name="Sutton G."/>
            <person name="Turner G."/>
            <person name="Venter J.C."/>
            <person name="White O.R."/>
            <person name="Whitty B.R."/>
            <person name="Youngman P."/>
            <person name="Wolfe K.H."/>
            <person name="Goldman G.H."/>
            <person name="Wortman J.R."/>
            <person name="Jiang B."/>
            <person name="Denning D.W."/>
            <person name="Nierman W.C."/>
        </authorList>
    </citation>
    <scope>NUCLEOTIDE SEQUENCE [LARGE SCALE GENOMIC DNA]</scope>
    <source>
        <strain evidence="5">ATCC 1007 / CBS 513.65 / DSM 816 / NCTC 3887 / NRRL 1</strain>
    </source>
</reference>
<dbReference type="HOGENOM" id="CLU_011027_0_1_1"/>
<feature type="chain" id="PRO_5002632910" description="Peptide N-acetyl-beta-D-glucosaminyl asparaginase amidase A N-terminal domain-containing protein" evidence="2">
    <location>
        <begin position="23"/>
        <end position="606"/>
    </location>
</feature>